<accession>A0A5J5G3Z2</accession>
<comment type="caution">
    <text evidence="1">The sequence shown here is derived from an EMBL/GenBank/DDBJ whole genome shotgun (WGS) entry which is preliminary data.</text>
</comment>
<dbReference type="AlphaFoldDB" id="A0A5J5G3Z2"/>
<gene>
    <name evidence="1" type="ORF">FJU30_09785</name>
</gene>
<reference evidence="1 2" key="1">
    <citation type="submission" date="2019-09" db="EMBL/GenBank/DDBJ databases">
        <authorList>
            <person name="Li Y."/>
        </authorList>
    </citation>
    <scope>NUCLEOTIDE SEQUENCE [LARGE SCALE GENOMIC DNA]</scope>
    <source>
        <strain evidence="1 2">L3-3HA</strain>
    </source>
</reference>
<name>A0A5J5G3Z2_9GAMM</name>
<evidence type="ECO:0000313" key="2">
    <source>
        <dbReference type="Proteomes" id="UP000335415"/>
    </source>
</evidence>
<evidence type="ECO:0000313" key="1">
    <source>
        <dbReference type="EMBL" id="KAA9000753.1"/>
    </source>
</evidence>
<dbReference type="EMBL" id="VYKJ01000004">
    <property type="protein sequence ID" value="KAA9000753.1"/>
    <property type="molecule type" value="Genomic_DNA"/>
</dbReference>
<organism evidence="1 2">
    <name type="scientific">Affinibrenneria salicis</name>
    <dbReference type="NCBI Taxonomy" id="2590031"/>
    <lineage>
        <taxon>Bacteria</taxon>
        <taxon>Pseudomonadati</taxon>
        <taxon>Pseudomonadota</taxon>
        <taxon>Gammaproteobacteria</taxon>
        <taxon>Enterobacterales</taxon>
        <taxon>Pectobacteriaceae</taxon>
        <taxon>Affinibrenneria</taxon>
    </lineage>
</organism>
<keyword evidence="2" id="KW-1185">Reference proteome</keyword>
<dbReference type="Proteomes" id="UP000335415">
    <property type="component" value="Unassembled WGS sequence"/>
</dbReference>
<proteinExistence type="predicted"/>
<sequence length="69" mass="7693">MPLVDAHSFKEAKELIAAGIVRKIKLAFDINSDEFFNLAMDIGERGGKIVKKENHFILSIKKAVIPPND</sequence>
<dbReference type="OrthoDB" id="6520322at2"/>
<protein>
    <submittedName>
        <fullName evidence="1">Uncharacterized protein</fullName>
    </submittedName>
</protein>